<dbReference type="AlphaFoldDB" id="A0A914HG07"/>
<dbReference type="Gene3D" id="2.60.120.920">
    <property type="match status" value="1"/>
</dbReference>
<name>A0A914HG07_GLORO</name>
<dbReference type="SMART" id="SM00449">
    <property type="entry name" value="SPRY"/>
    <property type="match status" value="1"/>
</dbReference>
<organism evidence="2 3">
    <name type="scientific">Globodera rostochiensis</name>
    <name type="common">Golden nematode worm</name>
    <name type="synonym">Heterodera rostochiensis</name>
    <dbReference type="NCBI Taxonomy" id="31243"/>
    <lineage>
        <taxon>Eukaryota</taxon>
        <taxon>Metazoa</taxon>
        <taxon>Ecdysozoa</taxon>
        <taxon>Nematoda</taxon>
        <taxon>Chromadorea</taxon>
        <taxon>Rhabditida</taxon>
        <taxon>Tylenchina</taxon>
        <taxon>Tylenchomorpha</taxon>
        <taxon>Tylenchoidea</taxon>
        <taxon>Heteroderidae</taxon>
        <taxon>Heteroderinae</taxon>
        <taxon>Globodera</taxon>
    </lineage>
</organism>
<dbReference type="InterPro" id="IPR043136">
    <property type="entry name" value="B30.2/SPRY_sf"/>
</dbReference>
<accession>A0A914HG07</accession>
<evidence type="ECO:0000313" key="3">
    <source>
        <dbReference type="WBParaSite" id="Gr19_v10_g16827.t1"/>
    </source>
</evidence>
<dbReference type="Pfam" id="PF00622">
    <property type="entry name" value="SPRY"/>
    <property type="match status" value="1"/>
</dbReference>
<dbReference type="Proteomes" id="UP000887572">
    <property type="component" value="Unplaced"/>
</dbReference>
<dbReference type="InterPro" id="IPR003877">
    <property type="entry name" value="SPRY_dom"/>
</dbReference>
<proteinExistence type="predicted"/>
<evidence type="ECO:0000259" key="1">
    <source>
        <dbReference type="PROSITE" id="PS50188"/>
    </source>
</evidence>
<dbReference type="InterPro" id="IPR044736">
    <property type="entry name" value="Gid1/RanBPM/SPLA_SPRY"/>
</dbReference>
<sequence length="188" mass="20791">MAQNRWDPTACHEDLTLIEPERLVVQFTGEDRPGVPRYVFAERPIPKNGIFYYEVNIISQRTGTAIGLATKPNPMLPSGLPPATYSCWVGGNSGLFWGHMAEGEWACWQGGQRPSFGAGDVIGCGVNLATRRIIYTKNGERLDTTNSFVPDSADDLFPIVALSRRGDRIEANFGPNFRFDNVEAINNI</sequence>
<dbReference type="InterPro" id="IPR013320">
    <property type="entry name" value="ConA-like_dom_sf"/>
</dbReference>
<dbReference type="WBParaSite" id="Gr19_v10_g16827.t1">
    <property type="protein sequence ID" value="Gr19_v10_g16827.t1"/>
    <property type="gene ID" value="Gr19_v10_g16827"/>
</dbReference>
<dbReference type="PROSITE" id="PS50188">
    <property type="entry name" value="B302_SPRY"/>
    <property type="match status" value="1"/>
</dbReference>
<dbReference type="InterPro" id="IPR001870">
    <property type="entry name" value="B30.2/SPRY"/>
</dbReference>
<dbReference type="SUPFAM" id="SSF49899">
    <property type="entry name" value="Concanavalin A-like lectins/glucanases"/>
    <property type="match status" value="1"/>
</dbReference>
<keyword evidence="2" id="KW-1185">Reference proteome</keyword>
<feature type="domain" description="B30.2/SPRY" evidence="1">
    <location>
        <begin position="1"/>
        <end position="178"/>
    </location>
</feature>
<protein>
    <submittedName>
        <fullName evidence="3">B30.2/SPRY domain-containing protein</fullName>
    </submittedName>
</protein>
<evidence type="ECO:0000313" key="2">
    <source>
        <dbReference type="Proteomes" id="UP000887572"/>
    </source>
</evidence>
<reference evidence="3" key="1">
    <citation type="submission" date="2022-11" db="UniProtKB">
        <authorList>
            <consortium name="WormBaseParasite"/>
        </authorList>
    </citation>
    <scope>IDENTIFICATION</scope>
</reference>
<dbReference type="CDD" id="cd12885">
    <property type="entry name" value="SPRY_RanBP_like"/>
    <property type="match status" value="1"/>
</dbReference>